<dbReference type="AlphaFoldDB" id="A0A6A5VRL3"/>
<evidence type="ECO:0000256" key="1">
    <source>
        <dbReference type="SAM" id="MobiDB-lite"/>
    </source>
</evidence>
<evidence type="ECO:0000313" key="3">
    <source>
        <dbReference type="Proteomes" id="UP000800036"/>
    </source>
</evidence>
<feature type="compositionally biased region" description="Basic and acidic residues" evidence="1">
    <location>
        <begin position="1"/>
        <end position="23"/>
    </location>
</feature>
<feature type="compositionally biased region" description="Polar residues" evidence="1">
    <location>
        <begin position="29"/>
        <end position="38"/>
    </location>
</feature>
<reference evidence="2" key="1">
    <citation type="journal article" date="2020" name="Stud. Mycol.">
        <title>101 Dothideomycetes genomes: a test case for predicting lifestyles and emergence of pathogens.</title>
        <authorList>
            <person name="Haridas S."/>
            <person name="Albert R."/>
            <person name="Binder M."/>
            <person name="Bloem J."/>
            <person name="Labutti K."/>
            <person name="Salamov A."/>
            <person name="Andreopoulos B."/>
            <person name="Baker S."/>
            <person name="Barry K."/>
            <person name="Bills G."/>
            <person name="Bluhm B."/>
            <person name="Cannon C."/>
            <person name="Castanera R."/>
            <person name="Culley D."/>
            <person name="Daum C."/>
            <person name="Ezra D."/>
            <person name="Gonzalez J."/>
            <person name="Henrissat B."/>
            <person name="Kuo A."/>
            <person name="Liang C."/>
            <person name="Lipzen A."/>
            <person name="Lutzoni F."/>
            <person name="Magnuson J."/>
            <person name="Mondo S."/>
            <person name="Nolan M."/>
            <person name="Ohm R."/>
            <person name="Pangilinan J."/>
            <person name="Park H.-J."/>
            <person name="Ramirez L."/>
            <person name="Alfaro M."/>
            <person name="Sun H."/>
            <person name="Tritt A."/>
            <person name="Yoshinaga Y."/>
            <person name="Zwiers L.-H."/>
            <person name="Turgeon B."/>
            <person name="Goodwin S."/>
            <person name="Spatafora J."/>
            <person name="Crous P."/>
            <person name="Grigoriev I."/>
        </authorList>
    </citation>
    <scope>NUCLEOTIDE SEQUENCE</scope>
    <source>
        <strain evidence="2">CBS 107.79</strain>
    </source>
</reference>
<organism evidence="2 3">
    <name type="scientific">Bimuria novae-zelandiae CBS 107.79</name>
    <dbReference type="NCBI Taxonomy" id="1447943"/>
    <lineage>
        <taxon>Eukaryota</taxon>
        <taxon>Fungi</taxon>
        <taxon>Dikarya</taxon>
        <taxon>Ascomycota</taxon>
        <taxon>Pezizomycotina</taxon>
        <taxon>Dothideomycetes</taxon>
        <taxon>Pleosporomycetidae</taxon>
        <taxon>Pleosporales</taxon>
        <taxon>Massarineae</taxon>
        <taxon>Didymosphaeriaceae</taxon>
        <taxon>Bimuria</taxon>
    </lineage>
</organism>
<accession>A0A6A5VRL3</accession>
<gene>
    <name evidence="2" type="ORF">BU23DRAFT_594792</name>
</gene>
<proteinExistence type="predicted"/>
<evidence type="ECO:0000313" key="2">
    <source>
        <dbReference type="EMBL" id="KAF1979555.1"/>
    </source>
</evidence>
<keyword evidence="3" id="KW-1185">Reference proteome</keyword>
<dbReference type="EMBL" id="ML976657">
    <property type="protein sequence ID" value="KAF1979555.1"/>
    <property type="molecule type" value="Genomic_DNA"/>
</dbReference>
<feature type="region of interest" description="Disordered" evidence="1">
    <location>
        <begin position="1"/>
        <end position="43"/>
    </location>
</feature>
<dbReference type="OrthoDB" id="3715018at2759"/>
<sequence length="380" mass="43273">MAKAKRDTERRKNAESARTERTLKAHVTTDASSKTTIVRQRRKRRASTLALQDSGSCVPLAAKYPRVTFMDLPTEKSSTKVDRSSPGPRAKVSIPTIPILCANPKWSGMCKDDERCTYRVKKPPTPVGFWALAACCKLIRRECWEYFMGATVYSIRADLVLHWLNYLKEKFPNSLSHIKKSTLEGGLVGSEDFFTDYDRGNPPADTDLGEIKMLVPALEAIAVQRYETLYNFKLTDIDAPSWTEPVDIGGWDAQSRMVNYRIRPSQGTRLLRWFNRDFGSHVAITVETTVLAEWEFLSKAWVNPKGTDENVSGRSKEHQAVICFSRKPLAAEEADQESTQVHKPESEREIEVSVFGPKEVARQGAQASWRIWWDFKFVRY</sequence>
<dbReference type="Proteomes" id="UP000800036">
    <property type="component" value="Unassembled WGS sequence"/>
</dbReference>
<name>A0A6A5VRL3_9PLEO</name>
<protein>
    <submittedName>
        <fullName evidence="2">Uncharacterized protein</fullName>
    </submittedName>
</protein>